<evidence type="ECO:0000256" key="5">
    <source>
        <dbReference type="ARBA" id="ARBA00022944"/>
    </source>
</evidence>
<dbReference type="PANTHER" id="PTHR37316">
    <property type="entry name" value="TEICHOIC ACID GLYCEROL-PHOSPHATE PRIMASE"/>
    <property type="match status" value="1"/>
</dbReference>
<dbReference type="GO" id="GO:0047355">
    <property type="term" value="F:CDP-glycerol glycerophosphotransferase activity"/>
    <property type="evidence" value="ECO:0007669"/>
    <property type="project" value="InterPro"/>
</dbReference>
<comment type="subcellular location">
    <subcellularLocation>
        <location evidence="1">Cell membrane</location>
        <topology evidence="1">Peripheral membrane protein</topology>
    </subcellularLocation>
</comment>
<evidence type="ECO:0000256" key="6">
    <source>
        <dbReference type="ARBA" id="ARBA00023136"/>
    </source>
</evidence>
<dbReference type="AlphaFoldDB" id="G0UGC6"/>
<evidence type="ECO:0000256" key="3">
    <source>
        <dbReference type="ARBA" id="ARBA00022475"/>
    </source>
</evidence>
<name>G0UGC6_9LACO</name>
<keyword evidence="3" id="KW-1003">Cell membrane</keyword>
<evidence type="ECO:0000313" key="7">
    <source>
        <dbReference type="EMBL" id="CCC56809.1"/>
    </source>
</evidence>
<reference evidence="7" key="1">
    <citation type="journal article" date="2011" name="J. Bacteriol.">
        <title>Genome Sequence of Weissella thailandensis fsh4-2.</title>
        <authorList>
            <person name="Benomar N."/>
            <person name="Abriouel H."/>
            <person name="Lee H."/>
            <person name="Cho G.S."/>
            <person name="Huch M."/>
            <person name="Pulido R.P."/>
            <person name="Holzapfel W.H."/>
            <person name="Galvez A."/>
            <person name="Franz C.M."/>
        </authorList>
    </citation>
    <scope>NUCLEOTIDE SEQUENCE</scope>
    <source>
        <strain evidence="7">Fsh4-2</strain>
    </source>
</reference>
<dbReference type="GO" id="GO:0005886">
    <property type="term" value="C:plasma membrane"/>
    <property type="evidence" value="ECO:0007669"/>
    <property type="project" value="UniProtKB-SubCell"/>
</dbReference>
<keyword evidence="5" id="KW-0777">Teichoic acid biosynthesis</keyword>
<dbReference type="InterPro" id="IPR051612">
    <property type="entry name" value="Teichoic_Acid_Biosynth"/>
</dbReference>
<gene>
    <name evidence="7" type="ORF">WT2_00811</name>
</gene>
<proteinExistence type="inferred from homology"/>
<dbReference type="Pfam" id="PF04464">
    <property type="entry name" value="Glyphos_transf"/>
    <property type="match status" value="1"/>
</dbReference>
<dbReference type="InterPro" id="IPR043148">
    <property type="entry name" value="TagF_C"/>
</dbReference>
<dbReference type="SUPFAM" id="SSF53756">
    <property type="entry name" value="UDP-Glycosyltransferase/glycogen phosphorylase"/>
    <property type="match status" value="1"/>
</dbReference>
<evidence type="ECO:0000256" key="1">
    <source>
        <dbReference type="ARBA" id="ARBA00004202"/>
    </source>
</evidence>
<organism evidence="7">
    <name type="scientific">Weissella thailandensis fsh4-2</name>
    <dbReference type="NCBI Taxonomy" id="1056112"/>
    <lineage>
        <taxon>Bacteria</taxon>
        <taxon>Bacillati</taxon>
        <taxon>Bacillota</taxon>
        <taxon>Bacilli</taxon>
        <taxon>Lactobacillales</taxon>
        <taxon>Lactobacillaceae</taxon>
        <taxon>Weissella</taxon>
    </lineage>
</organism>
<keyword evidence="4" id="KW-0808">Transferase</keyword>
<dbReference type="Gene3D" id="3.40.50.12580">
    <property type="match status" value="1"/>
</dbReference>
<dbReference type="Gene3D" id="3.40.50.11820">
    <property type="match status" value="1"/>
</dbReference>
<sequence>MYTRLFTEKKVNYAPGTFIVFEKETNYAQDNAFALFEWVQKNHPNNQMYYVIRKDSPQSKKLSQYSNRVLYTGTKKYYDMITKSQMLVSSDSPLHLVGNVNRRNASSFYKQVIMKKPFIMLQHGVTAMKSHAGNKPWNASSGMIDYFVVTNTLEQEVVHQSMGYSYDQLPILGFSRWDLFGNNTPIEQKFNNKIIYVPTWRQWLNKATDDEFVESDYYQKINKLLGNKKLNQLLNDYDTDFYVYLHPFMQRLTHNLKSDNDRIHILSSDDYDLGDLLRGASLLISDYSSVVWDFAVQRKPVIFYQFDKSRYLKKVGSLVDLDNLPIGNSNQTDRQVIEEIAYYLDNNFSLDMNIKNNIDSIFGEETQEYSKNIYEFIKKASREYKHTIWSNK</sequence>
<dbReference type="InterPro" id="IPR007554">
    <property type="entry name" value="Glycerophosphate_synth"/>
</dbReference>
<evidence type="ECO:0000256" key="2">
    <source>
        <dbReference type="ARBA" id="ARBA00010488"/>
    </source>
</evidence>
<dbReference type="PANTHER" id="PTHR37316:SF3">
    <property type="entry name" value="TEICHOIC ACID GLYCEROL-PHOSPHATE TRANSFERASE"/>
    <property type="match status" value="1"/>
</dbReference>
<reference evidence="7" key="2">
    <citation type="submission" date="2011-07" db="EMBL/GenBank/DDBJ databases">
        <authorList>
            <person name="Franz C."/>
        </authorList>
    </citation>
    <scope>NUCLEOTIDE SEQUENCE</scope>
    <source>
        <strain evidence="7">Fsh4-2</strain>
    </source>
</reference>
<comment type="similarity">
    <text evidence="2">Belongs to the CDP-glycerol glycerophosphotransferase family.</text>
</comment>
<dbReference type="GO" id="GO:0019350">
    <property type="term" value="P:teichoic acid biosynthetic process"/>
    <property type="evidence" value="ECO:0007669"/>
    <property type="project" value="UniProtKB-KW"/>
</dbReference>
<dbReference type="EMBL" id="HE575154">
    <property type="protein sequence ID" value="CCC56809.1"/>
    <property type="molecule type" value="Genomic_DNA"/>
</dbReference>
<evidence type="ECO:0000256" key="4">
    <source>
        <dbReference type="ARBA" id="ARBA00022679"/>
    </source>
</evidence>
<dbReference type="InterPro" id="IPR043149">
    <property type="entry name" value="TagF_N"/>
</dbReference>
<keyword evidence="6" id="KW-0472">Membrane</keyword>
<protein>
    <submittedName>
        <fullName evidence="7">Uncharacterized protein</fullName>
    </submittedName>
</protein>
<accession>G0UGC6</accession>